<dbReference type="AlphaFoldDB" id="A0A1I7YYZ9"/>
<dbReference type="InterPro" id="IPR001258">
    <property type="entry name" value="NHL_repeat"/>
</dbReference>
<dbReference type="PANTHER" id="PTHR24104:SF25">
    <property type="entry name" value="PROTEIN LIN-41"/>
    <property type="match status" value="1"/>
</dbReference>
<dbReference type="InterPro" id="IPR000315">
    <property type="entry name" value="Znf_B-box"/>
</dbReference>
<reference evidence="11" key="1">
    <citation type="submission" date="2016-11" db="UniProtKB">
        <authorList>
            <consortium name="WormBaseParasite"/>
        </authorList>
    </citation>
    <scope>IDENTIFICATION</scope>
</reference>
<dbReference type="SUPFAM" id="SSF101898">
    <property type="entry name" value="NHL repeat"/>
    <property type="match status" value="1"/>
</dbReference>
<dbReference type="PROSITE" id="PS50119">
    <property type="entry name" value="ZF_BBOX"/>
    <property type="match status" value="1"/>
</dbReference>
<evidence type="ECO:0000256" key="7">
    <source>
        <dbReference type="PROSITE-ProRule" id="PRU00504"/>
    </source>
</evidence>
<dbReference type="GO" id="GO:0003723">
    <property type="term" value="F:RNA binding"/>
    <property type="evidence" value="ECO:0007669"/>
    <property type="project" value="UniProtKB-KW"/>
</dbReference>
<dbReference type="InterPro" id="IPR013783">
    <property type="entry name" value="Ig-like_fold"/>
</dbReference>
<dbReference type="PROSITE" id="PS50194">
    <property type="entry name" value="FILAMIN_REPEAT"/>
    <property type="match status" value="1"/>
</dbReference>
<feature type="repeat" description="NHL" evidence="7">
    <location>
        <begin position="558"/>
        <end position="601"/>
    </location>
</feature>
<dbReference type="GO" id="GO:0043161">
    <property type="term" value="P:proteasome-mediated ubiquitin-dependent protein catabolic process"/>
    <property type="evidence" value="ECO:0007669"/>
    <property type="project" value="TreeGrafter"/>
</dbReference>
<evidence type="ECO:0000256" key="6">
    <source>
        <dbReference type="PROSITE-ProRule" id="PRU00087"/>
    </source>
</evidence>
<dbReference type="SUPFAM" id="SSF81296">
    <property type="entry name" value="E set domains"/>
    <property type="match status" value="1"/>
</dbReference>
<dbReference type="Gene3D" id="2.60.40.10">
    <property type="entry name" value="Immunoglobulins"/>
    <property type="match status" value="1"/>
</dbReference>
<dbReference type="PROSITE" id="PS51125">
    <property type="entry name" value="NHL"/>
    <property type="match status" value="5"/>
</dbReference>
<evidence type="ECO:0000313" key="10">
    <source>
        <dbReference type="Proteomes" id="UP000095287"/>
    </source>
</evidence>
<feature type="repeat" description="Filamin" evidence="6">
    <location>
        <begin position="443"/>
        <end position="543"/>
    </location>
</feature>
<keyword evidence="10" id="KW-1185">Reference proteome</keyword>
<dbReference type="PANTHER" id="PTHR24104">
    <property type="entry name" value="E3 UBIQUITIN-PROTEIN LIGASE NHLRC1-RELATED"/>
    <property type="match status" value="1"/>
</dbReference>
<dbReference type="Proteomes" id="UP000095287">
    <property type="component" value="Unplaced"/>
</dbReference>
<feature type="repeat" description="NHL" evidence="7">
    <location>
        <begin position="639"/>
        <end position="682"/>
    </location>
</feature>
<dbReference type="GO" id="GO:0000932">
    <property type="term" value="C:P-body"/>
    <property type="evidence" value="ECO:0007669"/>
    <property type="project" value="UniProtKB-SubCell"/>
</dbReference>
<evidence type="ECO:0000256" key="4">
    <source>
        <dbReference type="ARBA" id="ARBA00022833"/>
    </source>
</evidence>
<dbReference type="GO" id="GO:0000209">
    <property type="term" value="P:protein polyubiquitination"/>
    <property type="evidence" value="ECO:0007669"/>
    <property type="project" value="TreeGrafter"/>
</dbReference>
<keyword evidence="2" id="KW-0677">Repeat</keyword>
<feature type="domain" description="B box-type" evidence="9">
    <location>
        <begin position="143"/>
        <end position="186"/>
    </location>
</feature>
<feature type="region of interest" description="Disordered" evidence="8">
    <location>
        <begin position="373"/>
        <end position="392"/>
    </location>
</feature>
<dbReference type="InterPro" id="IPR017868">
    <property type="entry name" value="Filamin/ABP280_repeat-like"/>
</dbReference>
<proteinExistence type="predicted"/>
<dbReference type="Pfam" id="PF00630">
    <property type="entry name" value="Filamin"/>
    <property type="match status" value="1"/>
</dbReference>
<protein>
    <submittedName>
        <fullName evidence="11">B box-type domain-containing protein</fullName>
    </submittedName>
</protein>
<sequence length="880" mass="96753">MAVIRAWCEGCGRRRLETSEGDCIVRCVTKEEGIQGVGHAASGAFYVHFLLQCSPTAFEKTNAVTAISPNAYCVSVFLAFFASVVINRRAPLGEMFSSSSCFNGDVFPHLPSHLESLESGMFSLHSNFNFLGSPVPSKCSGNCKTVGGSFATAVYHCEQCNEDLCRTCTTAHKRVNLTRDHIMVQLMGSKGSDSGVEMLSVPSLIDETVFSGRSFFDESDLSSEGGISGCPSCPIHHMVNVFICKTCSGEHLCVFCVRLHKEHDIAALSRDTEGVLQTLVSGAVQAQKTLEESKKQVTRMYGRVEAATQTAIWELRSWIHYYLSGIEKRNRELKEYIDVVHRERIKNLDEQSSKMDIQIHDFQEAVKAAESILSGKKHNSTSSADKDENANSPYSRSCLEKLIDLFCHFPAENELLPCETDHLKFQPPEPSVYESVRVLGELKATASPNQSCVVGHALRKAVADRPNSFMVNVRDSCSRPFHDGTKPEVSLVGPYNNYMDVTLAELEPGLLKVTYVPLTEGVYTLDITIRGKSIRGCPSLINVRRGRNYADIMSRGPLFSFGKEGEADGEFCRPWGICCDSSSRVIVADRSNNRIQIFDKFGQFIKKFGCSGTKDGQHIIVADKDNHRVQVFDENGNFLLKFGERGRGPGSFNYPWGVSCSSTDSIAVADTRNHRVQIFNSEGVYVMKCGYDSSSFYKHMDSPRGVCFLSNGELAISDFNNHRLVRLSSDGSASGMKISGGEGQELGLFCRPQGIAVDSEGHMLICDSRNNRIQVLEPGSLNAITAFGGFRDGSTDAVPPLAIEEKVMPGHIVCHHPRRSEFASLPALVEHMMITGGGNDNGRCNPSPGWSVLDRPCDLCISPEGLVYVVDFGNSCIRVF</sequence>
<dbReference type="WBParaSite" id="L893_g20946.t1">
    <property type="protein sequence ID" value="L893_g20946.t1"/>
    <property type="gene ID" value="L893_g20946"/>
</dbReference>
<dbReference type="InterPro" id="IPR050952">
    <property type="entry name" value="TRIM-NHL_E3_ligases"/>
</dbReference>
<dbReference type="Pfam" id="PF01436">
    <property type="entry name" value="NHL"/>
    <property type="match status" value="6"/>
</dbReference>
<feature type="repeat" description="NHL" evidence="7">
    <location>
        <begin position="736"/>
        <end position="779"/>
    </location>
</feature>
<keyword evidence="4" id="KW-0862">Zinc</keyword>
<feature type="repeat" description="NHL" evidence="7">
    <location>
        <begin position="618"/>
        <end position="635"/>
    </location>
</feature>
<name>A0A1I7YYZ9_9BILA</name>
<evidence type="ECO:0000256" key="5">
    <source>
        <dbReference type="PROSITE-ProRule" id="PRU00024"/>
    </source>
</evidence>
<evidence type="ECO:0000259" key="9">
    <source>
        <dbReference type="PROSITE" id="PS50119"/>
    </source>
</evidence>
<organism evidence="10 11">
    <name type="scientific">Steinernema glaseri</name>
    <dbReference type="NCBI Taxonomy" id="37863"/>
    <lineage>
        <taxon>Eukaryota</taxon>
        <taxon>Metazoa</taxon>
        <taxon>Ecdysozoa</taxon>
        <taxon>Nematoda</taxon>
        <taxon>Chromadorea</taxon>
        <taxon>Rhabditida</taxon>
        <taxon>Tylenchina</taxon>
        <taxon>Panagrolaimomorpha</taxon>
        <taxon>Strongyloidoidea</taxon>
        <taxon>Steinernematidae</taxon>
        <taxon>Steinernema</taxon>
    </lineage>
</organism>
<evidence type="ECO:0000313" key="11">
    <source>
        <dbReference type="WBParaSite" id="L893_g20946.t1"/>
    </source>
</evidence>
<keyword evidence="1" id="KW-0479">Metal-binding</keyword>
<dbReference type="InterPro" id="IPR011042">
    <property type="entry name" value="6-blade_b-propeller_TolB-like"/>
</dbReference>
<dbReference type="InterPro" id="IPR001298">
    <property type="entry name" value="Filamin/ABP280_rpt"/>
</dbReference>
<dbReference type="InterPro" id="IPR014756">
    <property type="entry name" value="Ig_E-set"/>
</dbReference>
<evidence type="ECO:0000256" key="8">
    <source>
        <dbReference type="SAM" id="MobiDB-lite"/>
    </source>
</evidence>
<dbReference type="SMART" id="SM00557">
    <property type="entry name" value="IG_FLMN"/>
    <property type="match status" value="1"/>
</dbReference>
<dbReference type="GO" id="GO:0008270">
    <property type="term" value="F:zinc ion binding"/>
    <property type="evidence" value="ECO:0007669"/>
    <property type="project" value="UniProtKB-KW"/>
</dbReference>
<evidence type="ECO:0000256" key="2">
    <source>
        <dbReference type="ARBA" id="ARBA00022737"/>
    </source>
</evidence>
<evidence type="ECO:0000256" key="3">
    <source>
        <dbReference type="ARBA" id="ARBA00022771"/>
    </source>
</evidence>
<dbReference type="CDD" id="cd14954">
    <property type="entry name" value="NHL_TRIM71_like"/>
    <property type="match status" value="1"/>
</dbReference>
<keyword evidence="3 5" id="KW-0863">Zinc-finger</keyword>
<evidence type="ECO:0000256" key="1">
    <source>
        <dbReference type="ARBA" id="ARBA00022723"/>
    </source>
</evidence>
<feature type="repeat" description="NHL" evidence="7">
    <location>
        <begin position="698"/>
        <end position="730"/>
    </location>
</feature>
<dbReference type="Gene3D" id="3.30.160.60">
    <property type="entry name" value="Classic Zinc Finger"/>
    <property type="match status" value="1"/>
</dbReference>
<accession>A0A1I7YYZ9</accession>
<dbReference type="GO" id="GO:0061630">
    <property type="term" value="F:ubiquitin protein ligase activity"/>
    <property type="evidence" value="ECO:0007669"/>
    <property type="project" value="TreeGrafter"/>
</dbReference>
<dbReference type="Gene3D" id="2.120.10.30">
    <property type="entry name" value="TolB, C-terminal domain"/>
    <property type="match status" value="3"/>
</dbReference>
<dbReference type="SMART" id="SM00336">
    <property type="entry name" value="BBOX"/>
    <property type="match status" value="2"/>
</dbReference>